<accession>A0A2T7C762</accession>
<dbReference type="Gene3D" id="3.80.10.10">
    <property type="entry name" value="Ribonuclease Inhibitor"/>
    <property type="match status" value="4"/>
</dbReference>
<dbReference type="InterPro" id="IPR011009">
    <property type="entry name" value="Kinase-like_dom_sf"/>
</dbReference>
<dbReference type="Pfam" id="PF13855">
    <property type="entry name" value="LRR_8"/>
    <property type="match status" value="2"/>
</dbReference>
<evidence type="ECO:0000256" key="8">
    <source>
        <dbReference type="ARBA" id="ARBA00022614"/>
    </source>
</evidence>
<dbReference type="GO" id="GO:0005886">
    <property type="term" value="C:plasma membrane"/>
    <property type="evidence" value="ECO:0007669"/>
    <property type="project" value="UniProtKB-SubCell"/>
</dbReference>
<evidence type="ECO:0000256" key="7">
    <source>
        <dbReference type="ARBA" id="ARBA00022553"/>
    </source>
</evidence>
<dbReference type="PROSITE" id="PS00108">
    <property type="entry name" value="PROTEIN_KINASE_ST"/>
    <property type="match status" value="1"/>
</dbReference>
<evidence type="ECO:0000256" key="6">
    <source>
        <dbReference type="ARBA" id="ARBA00022527"/>
    </source>
</evidence>
<keyword evidence="9" id="KW-0808">Transferase</keyword>
<dbReference type="PROSITE" id="PS51257">
    <property type="entry name" value="PROKAR_LIPOPROTEIN"/>
    <property type="match status" value="1"/>
</dbReference>
<evidence type="ECO:0000256" key="19">
    <source>
        <dbReference type="ARBA" id="ARBA00023180"/>
    </source>
</evidence>
<keyword evidence="6" id="KW-0723">Serine/threonine-protein kinase</keyword>
<dbReference type="GO" id="GO:0005789">
    <property type="term" value="C:endoplasmic reticulum membrane"/>
    <property type="evidence" value="ECO:0007669"/>
    <property type="project" value="UniProtKB-SubCell"/>
</dbReference>
<dbReference type="FunFam" id="3.80.10.10:FF:000233">
    <property type="entry name" value="Leucine-rich repeat receptor-like protein kinase TDR"/>
    <property type="match status" value="1"/>
</dbReference>
<evidence type="ECO:0000256" key="11">
    <source>
        <dbReference type="ARBA" id="ARBA00022729"/>
    </source>
</evidence>
<dbReference type="PROSITE" id="PS00107">
    <property type="entry name" value="PROTEIN_KINASE_ATP"/>
    <property type="match status" value="1"/>
</dbReference>
<dbReference type="Gene3D" id="1.10.510.10">
    <property type="entry name" value="Transferase(Phosphotransferase) domain 1"/>
    <property type="match status" value="1"/>
</dbReference>
<keyword evidence="5" id="KW-1003">Cell membrane</keyword>
<dbReference type="InterPro" id="IPR003591">
    <property type="entry name" value="Leu-rich_rpt_typical-subtyp"/>
</dbReference>
<dbReference type="PANTHER" id="PTHR45974">
    <property type="entry name" value="RECEPTOR-LIKE PROTEIN 55"/>
    <property type="match status" value="1"/>
</dbReference>
<evidence type="ECO:0000256" key="20">
    <source>
        <dbReference type="ARBA" id="ARBA00047899"/>
    </source>
</evidence>
<keyword evidence="30" id="KW-1185">Reference proteome</keyword>
<dbReference type="InterPro" id="IPR000719">
    <property type="entry name" value="Prot_kinase_dom"/>
</dbReference>
<keyword evidence="14" id="KW-0418">Kinase</keyword>
<evidence type="ECO:0000256" key="1">
    <source>
        <dbReference type="ARBA" id="ARBA00004162"/>
    </source>
</evidence>
<evidence type="ECO:0000256" key="25">
    <source>
        <dbReference type="PROSITE-ProRule" id="PRU10141"/>
    </source>
</evidence>
<evidence type="ECO:0000256" key="12">
    <source>
        <dbReference type="ARBA" id="ARBA00022737"/>
    </source>
</evidence>
<dbReference type="EMBL" id="CM009757">
    <property type="protein sequence ID" value="PUZ39166.1"/>
    <property type="molecule type" value="Genomic_DNA"/>
</dbReference>
<name>A0A2T7C762_9POAL</name>
<proteinExistence type="inferred from homology"/>
<feature type="domain" description="Protein kinase" evidence="28">
    <location>
        <begin position="764"/>
        <end position="1065"/>
    </location>
</feature>
<evidence type="ECO:0000256" key="27">
    <source>
        <dbReference type="SAM" id="SignalP"/>
    </source>
</evidence>
<keyword evidence="19" id="KW-0325">Glycoprotein</keyword>
<evidence type="ECO:0000256" key="13">
    <source>
        <dbReference type="ARBA" id="ARBA00022741"/>
    </source>
</evidence>
<dbReference type="OrthoDB" id="676979at2759"/>
<evidence type="ECO:0000256" key="15">
    <source>
        <dbReference type="ARBA" id="ARBA00022840"/>
    </source>
</evidence>
<evidence type="ECO:0000256" key="23">
    <source>
        <dbReference type="ARBA" id="ARBA00056628"/>
    </source>
</evidence>
<keyword evidence="15 25" id="KW-0067">ATP-binding</keyword>
<evidence type="ECO:0000256" key="3">
    <source>
        <dbReference type="ARBA" id="ARBA00008684"/>
    </source>
</evidence>
<evidence type="ECO:0000256" key="17">
    <source>
        <dbReference type="ARBA" id="ARBA00023136"/>
    </source>
</evidence>
<feature type="transmembrane region" description="Helical" evidence="26">
    <location>
        <begin position="705"/>
        <end position="726"/>
    </location>
</feature>
<dbReference type="InterPro" id="IPR013210">
    <property type="entry name" value="LRR_N_plant-typ"/>
</dbReference>
<dbReference type="PANTHER" id="PTHR45974:SF272">
    <property type="entry name" value="LEUCINE RICH REPEAT FAMILY PROTEIN, EXPRESSED"/>
    <property type="match status" value="1"/>
</dbReference>
<dbReference type="GO" id="GO:0005524">
    <property type="term" value="F:ATP binding"/>
    <property type="evidence" value="ECO:0007669"/>
    <property type="project" value="UniProtKB-UniRule"/>
</dbReference>
<dbReference type="AlphaFoldDB" id="A0A2T7C762"/>
<dbReference type="PROSITE" id="PS50011">
    <property type="entry name" value="PROTEIN_KINASE_DOM"/>
    <property type="match status" value="1"/>
</dbReference>
<keyword evidence="16 26" id="KW-1133">Transmembrane helix</keyword>
<keyword evidence="8" id="KW-0433">Leucine-rich repeat</keyword>
<keyword evidence="17 26" id="KW-0472">Membrane</keyword>
<evidence type="ECO:0000313" key="29">
    <source>
        <dbReference type="EMBL" id="PUZ39166.1"/>
    </source>
</evidence>
<dbReference type="SMART" id="SM00220">
    <property type="entry name" value="S_TKc"/>
    <property type="match status" value="1"/>
</dbReference>
<gene>
    <name evidence="29" type="ORF">GQ55_9G263400</name>
</gene>
<evidence type="ECO:0000256" key="22">
    <source>
        <dbReference type="ARBA" id="ARBA00054320"/>
    </source>
</evidence>
<dbReference type="Pfam" id="PF00560">
    <property type="entry name" value="LRR_1"/>
    <property type="match status" value="4"/>
</dbReference>
<evidence type="ECO:0000256" key="18">
    <source>
        <dbReference type="ARBA" id="ARBA00023170"/>
    </source>
</evidence>
<sequence>MPENGFKVFPVLKLLILSHLLLLASSSCAQALLSTNETDQDALLALKAGLSLQSDSLASWEKGTDFCRWIGVICSHRHKHRVLALNLSSAGLVGSIGPSIGNLTHLRSLDLSYNLLNGEIPPQIGHLAHMSFLDLSNNSLQGEIPVTIGHLPWLSYLDLSNNSLRGEVAVGLRNCSHLVSIKLDLNHLTGGIPDWLGDLPMLESMSLGKNNFTGVIPPSLGNLSSLQEVYLNDNHLRGPIPEGLGTLGSLNVLGLQVNHLSGTVPQTVFNSTLVHIGMQMNELEGTLLTNLGSSLPKIKYLILAENHFKGPIPASIANATTMRSIDLSGNNFTGIVPPEVGTLCLDYLLLNKNQLKASSVQDWEFIKLLTNCTVLRGVTLQNNRFGGVFPSSISNLSAQLGILDIRFNKISGRIPNGIGNLAKLFKLGLSGNQFTGHIPDSIGRLKLLQFLTLENNKLSGALPSSLGNLTQLQHLSVDNNSLEGPLPVNLGNLQQLIRATFSNNVLSGPLPGEIFSLSSLSYILDLSGNRFSNYLPSEVGSLTALTYLYIHRNNLSGVLPDSLSNCQNLMELRLDDNSFNGNIPTSISKMRGLVLLNLTKNGLTGMIPQELGFMNGMKELYLAQNYLIGQIPETMESMASLYRLDISFNRLVGQVPKNGMFTNLTGLSFNGNAKLCGGIEELHLPKCPTKSVEHDGRIPRVIRNAIAVTSIIVLACFMSALIFILSKKALRSPSAKIMMVDPSLLDGMYPRLSFSDLFQATNGFSADNLIGMGQYGSVYKGEILVKDLVTTVAVKVFDLEQPGSSKSFLTECKALSEIRHRNLIRVITCCSCSDLNQNDFKALVLEFMFNGSLDKWLHPKVDSSYYVNVLTLLQRLNIAADIAAALDYLHNNCHPSIVHCDVKPINILLGEDLVARVGDFGLAKILTDPLGEQLINSKSSMGILGTIGYVAPEYGEGGQISPHGDVYSFGIVLLELFTGKAPTHEMFTDGLNLLKYAKMAYPARLMEIVDPLLLSLEGEPGQINVVMDSITKLALSCSKNRPSERLCIRDVVDEIQTIKTCYIVLQNETRQSSSRVMQHERLVHEV</sequence>
<dbReference type="STRING" id="1504633.A0A2T7C762"/>
<dbReference type="GO" id="GO:0009791">
    <property type="term" value="P:post-embryonic development"/>
    <property type="evidence" value="ECO:0007669"/>
    <property type="project" value="UniProtKB-ARBA"/>
</dbReference>
<dbReference type="FunFam" id="3.80.10.10:FF:000095">
    <property type="entry name" value="LRR receptor-like serine/threonine-protein kinase GSO1"/>
    <property type="match status" value="1"/>
</dbReference>
<reference evidence="29 30" key="1">
    <citation type="submission" date="2018-04" db="EMBL/GenBank/DDBJ databases">
        <title>WGS assembly of Panicum hallii var. hallii HAL2.</title>
        <authorList>
            <person name="Lovell J."/>
            <person name="Jenkins J."/>
            <person name="Lowry D."/>
            <person name="Mamidi S."/>
            <person name="Sreedasyam A."/>
            <person name="Weng X."/>
            <person name="Barry K."/>
            <person name="Bonette J."/>
            <person name="Campitelli B."/>
            <person name="Daum C."/>
            <person name="Gordon S."/>
            <person name="Gould B."/>
            <person name="Lipzen A."/>
            <person name="MacQueen A."/>
            <person name="Palacio-Mejia J."/>
            <person name="Plott C."/>
            <person name="Shakirov E."/>
            <person name="Shu S."/>
            <person name="Yoshinaga Y."/>
            <person name="Zane M."/>
            <person name="Rokhsar D."/>
            <person name="Grimwood J."/>
            <person name="Schmutz J."/>
            <person name="Juenger T."/>
        </authorList>
    </citation>
    <scope>NUCLEOTIDE SEQUENCE [LARGE SCALE GENOMIC DNA]</scope>
    <source>
        <strain evidence="30">cv. HAL2</strain>
    </source>
</reference>
<dbReference type="Pfam" id="PF00069">
    <property type="entry name" value="Pkinase"/>
    <property type="match status" value="1"/>
</dbReference>
<keyword evidence="11 27" id="KW-0732">Signal</keyword>
<evidence type="ECO:0000256" key="10">
    <source>
        <dbReference type="ARBA" id="ARBA00022692"/>
    </source>
</evidence>
<evidence type="ECO:0000313" key="30">
    <source>
        <dbReference type="Proteomes" id="UP000244336"/>
    </source>
</evidence>
<keyword evidence="10 26" id="KW-0812">Transmembrane</keyword>
<dbReference type="Gramene" id="PUZ39166">
    <property type="protein sequence ID" value="PUZ39166"/>
    <property type="gene ID" value="GQ55_9G263400"/>
</dbReference>
<dbReference type="FunFam" id="3.30.200.20:FF:000432">
    <property type="entry name" value="LRR receptor-like serine/threonine-protein kinase EFR"/>
    <property type="match status" value="1"/>
</dbReference>
<evidence type="ECO:0000256" key="16">
    <source>
        <dbReference type="ARBA" id="ARBA00022989"/>
    </source>
</evidence>
<evidence type="ECO:0000256" key="21">
    <source>
        <dbReference type="ARBA" id="ARBA00048679"/>
    </source>
</evidence>
<dbReference type="SUPFAM" id="SSF56112">
    <property type="entry name" value="Protein kinase-like (PK-like)"/>
    <property type="match status" value="1"/>
</dbReference>
<keyword evidence="7" id="KW-0597">Phosphoprotein</keyword>
<organism evidence="29 30">
    <name type="scientific">Panicum hallii var. hallii</name>
    <dbReference type="NCBI Taxonomy" id="1504633"/>
    <lineage>
        <taxon>Eukaryota</taxon>
        <taxon>Viridiplantae</taxon>
        <taxon>Streptophyta</taxon>
        <taxon>Embryophyta</taxon>
        <taxon>Tracheophyta</taxon>
        <taxon>Spermatophyta</taxon>
        <taxon>Magnoliopsida</taxon>
        <taxon>Liliopsida</taxon>
        <taxon>Poales</taxon>
        <taxon>Poaceae</taxon>
        <taxon>PACMAD clade</taxon>
        <taxon>Panicoideae</taxon>
        <taxon>Panicodae</taxon>
        <taxon>Paniceae</taxon>
        <taxon>Panicinae</taxon>
        <taxon>Panicum</taxon>
        <taxon>Panicum sect. Panicum</taxon>
    </lineage>
</organism>
<evidence type="ECO:0000256" key="2">
    <source>
        <dbReference type="ARBA" id="ARBA00004389"/>
    </source>
</evidence>
<evidence type="ECO:0000259" key="28">
    <source>
        <dbReference type="PROSITE" id="PS50011"/>
    </source>
</evidence>
<dbReference type="FunFam" id="1.10.510.10:FF:000358">
    <property type="entry name" value="Putative leucine-rich repeat receptor-like serine/threonine-protein kinase"/>
    <property type="match status" value="1"/>
</dbReference>
<evidence type="ECO:0000256" key="4">
    <source>
        <dbReference type="ARBA" id="ARBA00012513"/>
    </source>
</evidence>
<keyword evidence="13 25" id="KW-0547">Nucleotide-binding</keyword>
<dbReference type="GO" id="GO:0004674">
    <property type="term" value="F:protein serine/threonine kinase activity"/>
    <property type="evidence" value="ECO:0007669"/>
    <property type="project" value="UniProtKB-KW"/>
</dbReference>
<dbReference type="InterPro" id="IPR055414">
    <property type="entry name" value="LRR_R13L4/SHOC2-like"/>
</dbReference>
<evidence type="ECO:0000256" key="14">
    <source>
        <dbReference type="ARBA" id="ARBA00022777"/>
    </source>
</evidence>
<evidence type="ECO:0000256" key="5">
    <source>
        <dbReference type="ARBA" id="ARBA00022475"/>
    </source>
</evidence>
<dbReference type="Gene3D" id="3.30.200.20">
    <property type="entry name" value="Phosphorylase Kinase, domain 1"/>
    <property type="match status" value="1"/>
</dbReference>
<comment type="catalytic activity">
    <reaction evidence="20">
        <text>L-threonyl-[protein] + ATP = O-phospho-L-threonyl-[protein] + ADP + H(+)</text>
        <dbReference type="Rhea" id="RHEA:46608"/>
        <dbReference type="Rhea" id="RHEA-COMP:11060"/>
        <dbReference type="Rhea" id="RHEA-COMP:11605"/>
        <dbReference type="ChEBI" id="CHEBI:15378"/>
        <dbReference type="ChEBI" id="CHEBI:30013"/>
        <dbReference type="ChEBI" id="CHEBI:30616"/>
        <dbReference type="ChEBI" id="CHEBI:61977"/>
        <dbReference type="ChEBI" id="CHEBI:456216"/>
        <dbReference type="EC" id="2.7.11.1"/>
    </reaction>
</comment>
<feature type="chain" id="PRO_5015493514" description="Receptor kinase-like protein Xa21" evidence="27">
    <location>
        <begin position="32"/>
        <end position="1086"/>
    </location>
</feature>
<dbReference type="InterPro" id="IPR008271">
    <property type="entry name" value="Ser/Thr_kinase_AS"/>
</dbReference>
<protein>
    <recommendedName>
        <fullName evidence="24">Receptor kinase-like protein Xa21</fullName>
        <ecNumber evidence="4">2.7.11.1</ecNumber>
    </recommendedName>
</protein>
<dbReference type="InterPro" id="IPR032675">
    <property type="entry name" value="LRR_dom_sf"/>
</dbReference>
<dbReference type="InterPro" id="IPR017441">
    <property type="entry name" value="Protein_kinase_ATP_BS"/>
</dbReference>
<dbReference type="Pfam" id="PF08263">
    <property type="entry name" value="LRRNT_2"/>
    <property type="match status" value="1"/>
</dbReference>
<feature type="binding site" evidence="25">
    <location>
        <position position="795"/>
    </location>
    <ligand>
        <name>ATP</name>
        <dbReference type="ChEBI" id="CHEBI:30616"/>
    </ligand>
</feature>
<dbReference type="FunFam" id="3.80.10.10:FF:000129">
    <property type="entry name" value="Leucine-rich repeat receptor-like kinase"/>
    <property type="match status" value="1"/>
</dbReference>
<keyword evidence="12" id="KW-0677">Repeat</keyword>
<dbReference type="SUPFAM" id="SSF52058">
    <property type="entry name" value="L domain-like"/>
    <property type="match status" value="2"/>
</dbReference>
<dbReference type="SMART" id="SM00369">
    <property type="entry name" value="LRR_TYP"/>
    <property type="match status" value="7"/>
</dbReference>
<comment type="catalytic activity">
    <reaction evidence="21">
        <text>L-seryl-[protein] + ATP = O-phospho-L-seryl-[protein] + ADP + H(+)</text>
        <dbReference type="Rhea" id="RHEA:17989"/>
        <dbReference type="Rhea" id="RHEA-COMP:9863"/>
        <dbReference type="Rhea" id="RHEA-COMP:11604"/>
        <dbReference type="ChEBI" id="CHEBI:15378"/>
        <dbReference type="ChEBI" id="CHEBI:29999"/>
        <dbReference type="ChEBI" id="CHEBI:30616"/>
        <dbReference type="ChEBI" id="CHEBI:83421"/>
        <dbReference type="ChEBI" id="CHEBI:456216"/>
        <dbReference type="EC" id="2.7.11.1"/>
    </reaction>
</comment>
<feature type="signal peptide" evidence="27">
    <location>
        <begin position="1"/>
        <end position="31"/>
    </location>
</feature>
<dbReference type="EC" id="2.7.11.1" evidence="4"/>
<keyword evidence="18" id="KW-0675">Receptor</keyword>
<evidence type="ECO:0000256" key="9">
    <source>
        <dbReference type="ARBA" id="ARBA00022679"/>
    </source>
</evidence>
<dbReference type="Proteomes" id="UP000244336">
    <property type="component" value="Chromosome 9"/>
</dbReference>
<evidence type="ECO:0000256" key="26">
    <source>
        <dbReference type="SAM" id="Phobius"/>
    </source>
</evidence>
<dbReference type="InterPro" id="IPR001611">
    <property type="entry name" value="Leu-rich_rpt"/>
</dbReference>
<comment type="function">
    <text evidence="22">Receptor kinase that detects X.oryzae pv. oryzae protein Ax21 to promote innate immunity. Following X.oryzae pv. oryzae protein Ax21 detection, undergoes cleavage, releasing the processed protein kinase Xa21 chain.</text>
</comment>
<dbReference type="Pfam" id="PF23598">
    <property type="entry name" value="LRR_14"/>
    <property type="match status" value="1"/>
</dbReference>
<evidence type="ECO:0000256" key="24">
    <source>
        <dbReference type="ARBA" id="ARBA00072040"/>
    </source>
</evidence>
<comment type="function">
    <text evidence="23">The processed protein kinase Xa21 chain released by protein cleavage after X.oryzae pv. oryzae protein Ax21 detection translocates into the nucleus where it can bind and regulate WRKY62, a transcription factor. Confers resistance to the bacterial pathogen X.oryzae pv. oryzae (Xoo).</text>
</comment>
<comment type="subcellular location">
    <subcellularLocation>
        <location evidence="1">Cell membrane</location>
        <topology evidence="1">Single-pass membrane protein</topology>
    </subcellularLocation>
    <subcellularLocation>
        <location evidence="2">Endoplasmic reticulum membrane</location>
        <topology evidence="2">Single-pass membrane protein</topology>
    </subcellularLocation>
</comment>
<comment type="similarity">
    <text evidence="3">Belongs to the protein kinase superfamily. Ser/Thr protein kinase family.</text>
</comment>